<dbReference type="Ensembl" id="ENSCJAT00000142347.1">
    <property type="protein sequence ID" value="ENSCJAP00000085767.1"/>
    <property type="gene ID" value="ENSCJAG00000072812.1"/>
</dbReference>
<reference evidence="2 3" key="1">
    <citation type="submission" date="2009-03" db="EMBL/GenBank/DDBJ databases">
        <authorList>
            <person name="Warren W."/>
            <person name="Ye L."/>
            <person name="Minx P."/>
            <person name="Worley K."/>
            <person name="Gibbs R."/>
            <person name="Wilson R.K."/>
        </authorList>
    </citation>
    <scope>NUCLEOTIDE SEQUENCE [LARGE SCALE GENOMIC DNA]</scope>
</reference>
<evidence type="ECO:0000313" key="2">
    <source>
        <dbReference type="Ensembl" id="ENSCJAP00000085767.1"/>
    </source>
</evidence>
<evidence type="ECO:0000313" key="3">
    <source>
        <dbReference type="Proteomes" id="UP000008225"/>
    </source>
</evidence>
<name>A0A8I4A0Z6_CALJA</name>
<accession>A0A8I4A0Z6</accession>
<dbReference type="PANTHER" id="PTHR12138:SF135">
    <property type="entry name" value="SAM DOMAIN-CONTAINING PROTEIN"/>
    <property type="match status" value="1"/>
</dbReference>
<sequence>MLVILYIYIYIYFFFFFFFETESCSVTKLECSGTISAHCNLRLLGSSNSSASASSGVAGTTGTRHHAQLIFCIISRDGVSPC</sequence>
<dbReference type="AlphaFoldDB" id="A0A8I4A0Z6"/>
<evidence type="ECO:0000256" key="1">
    <source>
        <dbReference type="SAM" id="Phobius"/>
    </source>
</evidence>
<keyword evidence="1" id="KW-0472">Membrane</keyword>
<keyword evidence="3" id="KW-1185">Reference proteome</keyword>
<keyword evidence="1" id="KW-0812">Transmembrane</keyword>
<proteinExistence type="predicted"/>
<organism evidence="2 3">
    <name type="scientific">Callithrix jacchus</name>
    <name type="common">White-tufted-ear marmoset</name>
    <name type="synonym">Simia Jacchus</name>
    <dbReference type="NCBI Taxonomy" id="9483"/>
    <lineage>
        <taxon>Eukaryota</taxon>
        <taxon>Metazoa</taxon>
        <taxon>Chordata</taxon>
        <taxon>Craniata</taxon>
        <taxon>Vertebrata</taxon>
        <taxon>Euteleostomi</taxon>
        <taxon>Mammalia</taxon>
        <taxon>Eutheria</taxon>
        <taxon>Euarchontoglires</taxon>
        <taxon>Primates</taxon>
        <taxon>Haplorrhini</taxon>
        <taxon>Platyrrhini</taxon>
        <taxon>Cebidae</taxon>
        <taxon>Callitrichinae</taxon>
        <taxon>Callithrix</taxon>
        <taxon>Callithrix</taxon>
    </lineage>
</organism>
<feature type="transmembrane region" description="Helical" evidence="1">
    <location>
        <begin position="5"/>
        <end position="21"/>
    </location>
</feature>
<keyword evidence="1" id="KW-1133">Transmembrane helix</keyword>
<reference evidence="2" key="2">
    <citation type="submission" date="2025-08" db="UniProtKB">
        <authorList>
            <consortium name="Ensembl"/>
        </authorList>
    </citation>
    <scope>IDENTIFICATION</scope>
</reference>
<dbReference type="PANTHER" id="PTHR12138">
    <property type="entry name" value="PRIMATE-EXPANDED PROTEIN FAMILY"/>
    <property type="match status" value="1"/>
</dbReference>
<dbReference type="Proteomes" id="UP000008225">
    <property type="component" value="Chromosome 4"/>
</dbReference>
<protein>
    <submittedName>
        <fullName evidence="2">Uncharacterized protein</fullName>
    </submittedName>
</protein>
<dbReference type="GeneTree" id="ENSGT00940000166898"/>
<reference evidence="2" key="3">
    <citation type="submission" date="2025-09" db="UniProtKB">
        <authorList>
            <consortium name="Ensembl"/>
        </authorList>
    </citation>
    <scope>IDENTIFICATION</scope>
</reference>